<feature type="domain" description="EamA" evidence="2">
    <location>
        <begin position="9"/>
        <end position="109"/>
    </location>
</feature>
<reference evidence="3 4" key="1">
    <citation type="submission" date="2022-05" db="EMBL/GenBank/DDBJ databases">
        <authorList>
            <person name="Park J.-S."/>
        </authorList>
    </citation>
    <scope>NUCLEOTIDE SEQUENCE [LARGE SCALE GENOMIC DNA]</scope>
    <source>
        <strain evidence="3 4">2012CJ34-2</strain>
    </source>
</reference>
<proteinExistence type="predicted"/>
<evidence type="ECO:0000313" key="4">
    <source>
        <dbReference type="Proteomes" id="UP001203338"/>
    </source>
</evidence>
<accession>A0ABT0PCG0</accession>
<feature type="transmembrane region" description="Helical" evidence="1">
    <location>
        <begin position="37"/>
        <end position="58"/>
    </location>
</feature>
<evidence type="ECO:0000259" key="2">
    <source>
        <dbReference type="Pfam" id="PF00892"/>
    </source>
</evidence>
<evidence type="ECO:0000313" key="3">
    <source>
        <dbReference type="EMBL" id="MCL6269067.1"/>
    </source>
</evidence>
<dbReference type="EMBL" id="JAMFLX010000003">
    <property type="protein sequence ID" value="MCL6269067.1"/>
    <property type="molecule type" value="Genomic_DNA"/>
</dbReference>
<dbReference type="Proteomes" id="UP001203338">
    <property type="component" value="Unassembled WGS sequence"/>
</dbReference>
<keyword evidence="1" id="KW-0812">Transmembrane</keyword>
<gene>
    <name evidence="3" type="ORF">M3P05_03810</name>
</gene>
<comment type="caution">
    <text evidence="3">The sequence shown here is derived from an EMBL/GenBank/DDBJ whole genome shotgun (WGS) entry which is preliminary data.</text>
</comment>
<feature type="transmembrane region" description="Helical" evidence="1">
    <location>
        <begin position="74"/>
        <end position="98"/>
    </location>
</feature>
<feature type="transmembrane region" description="Helical" evidence="1">
    <location>
        <begin position="143"/>
        <end position="164"/>
    </location>
</feature>
<dbReference type="RefSeq" id="WP_249697896.1">
    <property type="nucleotide sequence ID" value="NZ_JAMFLX010000003.1"/>
</dbReference>
<organism evidence="3 4">
    <name type="scientific">Parendozoicomonas callyspongiae</name>
    <dbReference type="NCBI Taxonomy" id="2942213"/>
    <lineage>
        <taxon>Bacteria</taxon>
        <taxon>Pseudomonadati</taxon>
        <taxon>Pseudomonadota</taxon>
        <taxon>Gammaproteobacteria</taxon>
        <taxon>Oceanospirillales</taxon>
        <taxon>Endozoicomonadaceae</taxon>
        <taxon>Parendozoicomonas</taxon>
    </lineage>
</organism>
<dbReference type="InterPro" id="IPR000620">
    <property type="entry name" value="EamA_dom"/>
</dbReference>
<keyword evidence="4" id="KW-1185">Reference proteome</keyword>
<keyword evidence="1" id="KW-0472">Membrane</keyword>
<evidence type="ECO:0000256" key="1">
    <source>
        <dbReference type="SAM" id="Phobius"/>
    </source>
</evidence>
<name>A0ABT0PCG0_9GAMM</name>
<dbReference type="Pfam" id="PF00892">
    <property type="entry name" value="EamA"/>
    <property type="match status" value="1"/>
</dbReference>
<protein>
    <submittedName>
        <fullName evidence="3">DMT family transporter</fullName>
    </submittedName>
</protein>
<keyword evidence="1" id="KW-1133">Transmembrane helix</keyword>
<sequence>MDNTKNQNKALMLGLITVMLWSTVATAFKLSLSLLTPIQLVSLAAVVSTVALTAGSWLNEKLQQVPRIIRQKPLLYFTLGALNPAAYYLALFAGYDLLPAQVASPVNYSWVWKAATKTAQVTSLMFLSPVLSLALINTILAETIHFSVIPGVSLILGGMAVQQWCS</sequence>